<dbReference type="EMBL" id="VRZA01000002">
    <property type="protein sequence ID" value="TXS95376.1"/>
    <property type="molecule type" value="Genomic_DNA"/>
</dbReference>
<feature type="binding site" evidence="6">
    <location>
        <position position="223"/>
    </location>
    <ligand>
        <name>chloride</name>
        <dbReference type="ChEBI" id="CHEBI:17996"/>
        <label>1</label>
    </ligand>
</feature>
<evidence type="ECO:0000313" key="11">
    <source>
        <dbReference type="EMBL" id="TXS95376.1"/>
    </source>
</evidence>
<feature type="signal peptide" evidence="10">
    <location>
        <begin position="1"/>
        <end position="35"/>
    </location>
</feature>
<dbReference type="AlphaFoldDB" id="A0A5C9A3T2"/>
<dbReference type="PROSITE" id="PS52011">
    <property type="entry name" value="PEPTIDASE_M2"/>
    <property type="match status" value="1"/>
</dbReference>
<evidence type="ECO:0000256" key="2">
    <source>
        <dbReference type="ARBA" id="ARBA00023157"/>
    </source>
</evidence>
<organism evidence="11 12">
    <name type="scientific">Parahaliea maris</name>
    <dbReference type="NCBI Taxonomy" id="2716870"/>
    <lineage>
        <taxon>Bacteria</taxon>
        <taxon>Pseudomonadati</taxon>
        <taxon>Pseudomonadota</taxon>
        <taxon>Gammaproteobacteria</taxon>
        <taxon>Cellvibrionales</taxon>
        <taxon>Halieaceae</taxon>
        <taxon>Parahaliea</taxon>
    </lineage>
</organism>
<evidence type="ECO:0000256" key="5">
    <source>
        <dbReference type="PIRSR" id="PIRSR601548-11"/>
    </source>
</evidence>
<comment type="caution">
    <text evidence="11">The sequence shown here is derived from an EMBL/GenBank/DDBJ whole genome shotgun (WGS) entry which is preliminary data.</text>
</comment>
<dbReference type="PANTHER" id="PTHR10514">
    <property type="entry name" value="ANGIOTENSIN-CONVERTING ENZYME"/>
    <property type="match status" value="1"/>
</dbReference>
<feature type="active site" description="Proton acceptor 2" evidence="5">
    <location>
        <position position="384"/>
    </location>
</feature>
<name>A0A5C9A3T2_9GAMM</name>
<feature type="disulfide bond" evidence="8">
    <location>
        <begin position="352"/>
        <end position="370"/>
    </location>
</feature>
<evidence type="ECO:0000256" key="10">
    <source>
        <dbReference type="SAM" id="SignalP"/>
    </source>
</evidence>
<dbReference type="PANTHER" id="PTHR10514:SF27">
    <property type="entry name" value="ANGIOTENSIN-CONVERTING ENZYME"/>
    <property type="match status" value="1"/>
</dbReference>
<dbReference type="GO" id="GO:0008237">
    <property type="term" value="F:metallopeptidase activity"/>
    <property type="evidence" value="ECO:0007669"/>
    <property type="project" value="InterPro"/>
</dbReference>
<evidence type="ECO:0000256" key="4">
    <source>
        <dbReference type="PIRSR" id="PIRSR601548-1"/>
    </source>
</evidence>
<proteinExistence type="predicted"/>
<reference evidence="11 12" key="1">
    <citation type="submission" date="2019-08" db="EMBL/GenBank/DDBJ databases">
        <title>Parahaliea maris sp. nov., isolated from the surface seawater.</title>
        <authorList>
            <person name="Liu Y."/>
        </authorList>
    </citation>
    <scope>NUCLEOTIDE SEQUENCE [LARGE SCALE GENOMIC DNA]</scope>
    <source>
        <strain evidence="11 12">HSLHS9</strain>
    </source>
</reference>
<keyword evidence="7" id="KW-0862">Zinc</keyword>
<dbReference type="GO" id="GO:0016020">
    <property type="term" value="C:membrane"/>
    <property type="evidence" value="ECO:0007669"/>
    <property type="project" value="InterPro"/>
</dbReference>
<feature type="disulfide bond" evidence="8">
    <location>
        <begin position="538"/>
        <end position="550"/>
    </location>
</feature>
<keyword evidence="7" id="KW-0479">Metal-binding</keyword>
<evidence type="ECO:0000313" key="12">
    <source>
        <dbReference type="Proteomes" id="UP000321039"/>
    </source>
</evidence>
<feature type="chain" id="PRO_5023140200" evidence="10">
    <location>
        <begin position="36"/>
        <end position="616"/>
    </location>
</feature>
<feature type="binding site" evidence="9">
    <location>
        <position position="387"/>
    </location>
    <ligand>
        <name>Zn(2+)</name>
        <dbReference type="ChEBI" id="CHEBI:29105"/>
        <label>2</label>
        <note>catalytic</note>
    </ligand>
</feature>
<feature type="binding site" evidence="7">
    <location>
        <position position="411"/>
    </location>
    <ligand>
        <name>Zn(2+)</name>
        <dbReference type="ChEBI" id="CHEBI:29105"/>
        <label>1</label>
        <note>catalytic</note>
    </ligand>
</feature>
<feature type="disulfide bond" evidence="8">
    <location>
        <begin position="153"/>
        <end position="159"/>
    </location>
</feature>
<sequence length="616" mass="69470">MRPSKFDNRRDRMLKAAYGRAIAPLALAVATSTFAAPATEPEVREFIDSAGARAGELGVKATRAEWVFQNFITHDTQQMAVEASKALTTEGGSNAREARDYLASPGLSPATRRDLELIRHSVSVPSPADARSIAELVEIGAELKSIYATGKYCAEDGECSVLRDMELRMANSRDSDELLELWQGWRQVSPPMRDLYSRQVELANKGARDLGYVDLGDYWRSRYDMSGEAFSADMERYWQEAKPLYEALQCHVRDRLEAFYGEAVMPDDGTIPAHLLGNMWAQGWSNIEDVVMEGAFEAPYDLTRILEEREMDEEAMVKMAEGFFTSLGLEPLPETFWERSLFTRPEDRDVVCHASAWDVDAKDDLRIKMCIQRTGEEVRVVHHELGHNYYQRAYNEQPYYYRGSANAGFHEALGDAIALSVTPAYLVELGLLDQLPETSEANTIAQLMNLALDKVAFLPFGYIMDKWRWQVFAGELTPEEYNAGWWKLRREYQGISSPVARGADAFDPGAKYHIPANVSYSRYFQAHLLQFQFHREMCEKAGFKGPLYACSAYGSKAAGEALNAMLSAGRSVPWQQTLADFTGKDDVDVSAMLEYFAPLKSWLDEQNRGRQCGWEA</sequence>
<protein>
    <submittedName>
        <fullName evidence="11">M2 family metallopeptidase</fullName>
    </submittedName>
</protein>
<evidence type="ECO:0000256" key="1">
    <source>
        <dbReference type="ARBA" id="ARBA00022729"/>
    </source>
</evidence>
<feature type="active site" description="Proton donor 1" evidence="4">
    <location>
        <position position="513"/>
    </location>
</feature>
<feature type="binding site" evidence="9">
    <location>
        <position position="411"/>
    </location>
    <ligand>
        <name>Zn(2+)</name>
        <dbReference type="ChEBI" id="CHEBI:29105"/>
        <label>2</label>
        <note>catalytic</note>
    </ligand>
</feature>
<feature type="binding site" evidence="7">
    <location>
        <position position="387"/>
    </location>
    <ligand>
        <name>Zn(2+)</name>
        <dbReference type="ChEBI" id="CHEBI:29105"/>
        <label>1</label>
        <note>catalytic</note>
    </ligand>
</feature>
<dbReference type="PRINTS" id="PR00791">
    <property type="entry name" value="PEPDIPTASEA"/>
</dbReference>
<keyword evidence="2 8" id="KW-1015">Disulfide bond</keyword>
<keyword evidence="12" id="KW-1185">Reference proteome</keyword>
<dbReference type="SUPFAM" id="SSF55486">
    <property type="entry name" value="Metalloproteases ('zincins'), catalytic domain"/>
    <property type="match status" value="1"/>
</dbReference>
<dbReference type="InterPro" id="IPR001548">
    <property type="entry name" value="Peptidase_M2"/>
</dbReference>
<evidence type="ECO:0000256" key="9">
    <source>
        <dbReference type="PIRSR" id="PIRSR601548-8"/>
    </source>
</evidence>
<feature type="active site" description="Proton acceptor 1" evidence="4">
    <location>
        <position position="384"/>
    </location>
</feature>
<accession>A0A5C9A3T2</accession>
<evidence type="ECO:0000256" key="7">
    <source>
        <dbReference type="PIRSR" id="PIRSR601548-3"/>
    </source>
</evidence>
<feature type="binding site" evidence="6">
    <location>
        <position position="522"/>
    </location>
    <ligand>
        <name>chloride</name>
        <dbReference type="ChEBI" id="CHEBI:17996"/>
        <label>1</label>
    </ligand>
</feature>
<keyword evidence="3" id="KW-0325">Glycoprotein</keyword>
<feature type="binding site" evidence="9">
    <location>
        <position position="383"/>
    </location>
    <ligand>
        <name>Zn(2+)</name>
        <dbReference type="ChEBI" id="CHEBI:29105"/>
        <label>2</label>
        <note>catalytic</note>
    </ligand>
</feature>
<evidence type="ECO:0000256" key="8">
    <source>
        <dbReference type="PIRSR" id="PIRSR601548-4"/>
    </source>
</evidence>
<dbReference type="Gene3D" id="1.10.1370.30">
    <property type="match status" value="2"/>
</dbReference>
<dbReference type="Proteomes" id="UP000321039">
    <property type="component" value="Unassembled WGS sequence"/>
</dbReference>
<feature type="active site" description="Proton donor 2" evidence="5">
    <location>
        <position position="513"/>
    </location>
</feature>
<gene>
    <name evidence="11" type="ORF">FV139_05650</name>
</gene>
<dbReference type="GO" id="GO:0008241">
    <property type="term" value="F:peptidyl-dipeptidase activity"/>
    <property type="evidence" value="ECO:0007669"/>
    <property type="project" value="InterPro"/>
</dbReference>
<evidence type="ECO:0000256" key="6">
    <source>
        <dbReference type="PIRSR" id="PIRSR601548-2"/>
    </source>
</evidence>
<evidence type="ECO:0000256" key="3">
    <source>
        <dbReference type="ARBA" id="ARBA00023180"/>
    </source>
</evidence>
<keyword evidence="1 10" id="KW-0732">Signal</keyword>
<dbReference type="CDD" id="cd06461">
    <property type="entry name" value="M2_ACE"/>
    <property type="match status" value="1"/>
</dbReference>
<feature type="binding site" evidence="7">
    <location>
        <position position="383"/>
    </location>
    <ligand>
        <name>Zn(2+)</name>
        <dbReference type="ChEBI" id="CHEBI:29105"/>
        <label>1</label>
        <note>catalytic</note>
    </ligand>
</feature>
<dbReference type="GO" id="GO:0006508">
    <property type="term" value="P:proteolysis"/>
    <property type="evidence" value="ECO:0007669"/>
    <property type="project" value="InterPro"/>
</dbReference>
<dbReference type="Pfam" id="PF01401">
    <property type="entry name" value="Peptidase_M2"/>
    <property type="match status" value="1"/>
</dbReference>